<feature type="transmembrane region" description="Helical" evidence="1">
    <location>
        <begin position="609"/>
        <end position="636"/>
    </location>
</feature>
<feature type="transmembrane region" description="Helical" evidence="1">
    <location>
        <begin position="381"/>
        <end position="401"/>
    </location>
</feature>
<feature type="transmembrane region" description="Helical" evidence="1">
    <location>
        <begin position="6"/>
        <end position="23"/>
    </location>
</feature>
<feature type="transmembrane region" description="Helical" evidence="1">
    <location>
        <begin position="643"/>
        <end position="665"/>
    </location>
</feature>
<feature type="transmembrane region" description="Helical" evidence="1">
    <location>
        <begin position="742"/>
        <end position="766"/>
    </location>
</feature>
<feature type="transmembrane region" description="Helical" evidence="1">
    <location>
        <begin position="251"/>
        <end position="267"/>
    </location>
</feature>
<feature type="transmembrane region" description="Helical" evidence="1">
    <location>
        <begin position="274"/>
        <end position="293"/>
    </location>
</feature>
<feature type="transmembrane region" description="Helical" evidence="1">
    <location>
        <begin position="200"/>
        <end position="220"/>
    </location>
</feature>
<dbReference type="InterPro" id="IPR014600">
    <property type="entry name" value="UCP035905_mem"/>
</dbReference>
<keyword evidence="1" id="KW-0812">Transmembrane</keyword>
<feature type="transmembrane region" description="Helical" evidence="1">
    <location>
        <begin position="408"/>
        <end position="427"/>
    </location>
</feature>
<dbReference type="PANTHER" id="PTHR38434">
    <property type="entry name" value="BLL2549 PROTEIN"/>
    <property type="match status" value="1"/>
</dbReference>
<feature type="transmembrane region" description="Helical" evidence="1">
    <location>
        <begin position="537"/>
        <end position="554"/>
    </location>
</feature>
<feature type="transmembrane region" description="Helical" evidence="1">
    <location>
        <begin position="560"/>
        <end position="577"/>
    </location>
</feature>
<feature type="transmembrane region" description="Helical" evidence="1">
    <location>
        <begin position="505"/>
        <end position="525"/>
    </location>
</feature>
<feature type="transmembrane region" description="Helical" evidence="1">
    <location>
        <begin position="173"/>
        <end position="194"/>
    </location>
</feature>
<dbReference type="PANTHER" id="PTHR38434:SF1">
    <property type="entry name" value="BLL2549 PROTEIN"/>
    <property type="match status" value="1"/>
</dbReference>
<keyword evidence="1" id="KW-1133">Transmembrane helix</keyword>
<dbReference type="OrthoDB" id="5422830at2"/>
<feature type="transmembrane region" description="Helical" evidence="1">
    <location>
        <begin position="447"/>
        <end position="469"/>
    </location>
</feature>
<organism evidence="2 3">
    <name type="scientific">Falsihalocynthiibacter arcticus</name>
    <dbReference type="NCBI Taxonomy" id="1579316"/>
    <lineage>
        <taxon>Bacteria</taxon>
        <taxon>Pseudomonadati</taxon>
        <taxon>Pseudomonadota</taxon>
        <taxon>Alphaproteobacteria</taxon>
        <taxon>Rhodobacterales</taxon>
        <taxon>Roseobacteraceae</taxon>
        <taxon>Falsihalocynthiibacter</taxon>
    </lineage>
</organism>
<dbReference type="RefSeq" id="WP_052274795.1">
    <property type="nucleotide sequence ID" value="NZ_CP014327.1"/>
</dbReference>
<feature type="transmembrane region" description="Helical" evidence="1">
    <location>
        <begin position="586"/>
        <end position="603"/>
    </location>
</feature>
<feature type="transmembrane region" description="Helical" evidence="1">
    <location>
        <begin position="707"/>
        <end position="730"/>
    </location>
</feature>
<dbReference type="InterPro" id="IPR019286">
    <property type="entry name" value="DUF2339_TM"/>
</dbReference>
<protein>
    <submittedName>
        <fullName evidence="2">Uncharacterized protein</fullName>
    </submittedName>
</protein>
<feature type="transmembrane region" description="Helical" evidence="1">
    <location>
        <begin position="841"/>
        <end position="858"/>
    </location>
</feature>
<keyword evidence="3" id="KW-1185">Reference proteome</keyword>
<feature type="transmembrane region" description="Helical" evidence="1">
    <location>
        <begin position="778"/>
        <end position="795"/>
    </location>
</feature>
<dbReference type="EMBL" id="CP014327">
    <property type="protein sequence ID" value="AML51382.1"/>
    <property type="molecule type" value="Genomic_DNA"/>
</dbReference>
<feature type="transmembrane region" description="Helical" evidence="1">
    <location>
        <begin position="478"/>
        <end position="499"/>
    </location>
</feature>
<dbReference type="AlphaFoldDB" id="A0A126UZ78"/>
<name>A0A126UZ78_9RHOB</name>
<dbReference type="PIRSF" id="PIRSF035905">
    <property type="entry name" value="UCP035905_mp"/>
    <property type="match status" value="1"/>
</dbReference>
<dbReference type="KEGG" id="hat:RC74_09060"/>
<feature type="transmembrane region" description="Helical" evidence="1">
    <location>
        <begin position="112"/>
        <end position="129"/>
    </location>
</feature>
<dbReference type="Pfam" id="PF10101">
    <property type="entry name" value="DUF2339"/>
    <property type="match status" value="2"/>
</dbReference>
<feature type="transmembrane region" description="Helical" evidence="1">
    <location>
        <begin position="358"/>
        <end position="375"/>
    </location>
</feature>
<feature type="transmembrane region" description="Helical" evidence="1">
    <location>
        <begin position="227"/>
        <end position="245"/>
    </location>
</feature>
<feature type="transmembrane region" description="Helical" evidence="1">
    <location>
        <begin position="815"/>
        <end position="834"/>
    </location>
</feature>
<reference evidence="2 3" key="1">
    <citation type="submission" date="2016-02" db="EMBL/GenBank/DDBJ databases">
        <title>Complete genome sequence of Halocynthiibacter arcticus PAMC 20958t from arctic marine sediment.</title>
        <authorList>
            <person name="Lee Y.M."/>
            <person name="Baek K."/>
            <person name="Lee H.K."/>
            <person name="Shin S.C."/>
        </authorList>
    </citation>
    <scope>NUCLEOTIDE SEQUENCE [LARGE SCALE GENOMIC DNA]</scope>
    <source>
        <strain evidence="2">PAMC 20958</strain>
    </source>
</reference>
<feature type="transmembrane region" description="Helical" evidence="1">
    <location>
        <begin position="299"/>
        <end position="318"/>
    </location>
</feature>
<feature type="transmembrane region" description="Helical" evidence="1">
    <location>
        <begin position="677"/>
        <end position="695"/>
    </location>
</feature>
<evidence type="ECO:0000313" key="3">
    <source>
        <dbReference type="Proteomes" id="UP000070371"/>
    </source>
</evidence>
<accession>A0A126UZ78</accession>
<proteinExistence type="predicted"/>
<feature type="transmembrane region" description="Helical" evidence="1">
    <location>
        <begin position="864"/>
        <end position="886"/>
    </location>
</feature>
<dbReference type="Proteomes" id="UP000070371">
    <property type="component" value="Chromosome"/>
</dbReference>
<keyword evidence="1" id="KW-0472">Membrane</keyword>
<evidence type="ECO:0000256" key="1">
    <source>
        <dbReference type="SAM" id="Phobius"/>
    </source>
</evidence>
<sequence>MGLFDLGGVLIPLAFLWMIFTLFRQSKKLKDLSARMDVLEAPNAATDTAPSEAALPTPEGFVPASAAAVEDVAPTIWPTSSLKEVQRPEPSKAFVLTSDNAAAITEWLKEKWFLAVAALSFVLAGVFLVQYSVENGILTPVWRVVGTLFLGAALIAGGEWVRRRASDETGHAAALPSTLSGAGIVLLFIGVLAARQMYGLIGAEMAFVSLVAVSCVALVLGWFYGPFLSIVGLLGASLAPFLIGGSSTAPNFLYAYFVLICLVGLAIDTVKRRAWVSVLSIVAPYFAAMVLFQSGTTEGVYFLAFALIVAAGATTIPVRTLYPNHEGTSVGQAVWRLVRKDFSSSMETLPTVEFPTRLAFGTFVAALVVILAVGADAPNATTAWAAIGAAMLLFVATNFWLRAAPALWELAMGPVVVFLALITLEGINRGPLLAEFKAGLTRAPETALPTTVFILVALGIAMSCVLFWLGNNRKNGRFALSVGAAVTANATLVALEAFWQPVYVLTANLWAGIAMFVAALMVGMAHRVARLDSPDKRRATIFAMSALSLISFALTIMLSQAALTVALSVMVLLAALLERKFDMRRLAYFVQVGTIVVSYRSFVDPGFWWIYRVSTLEFSLVAIAILGLIAATFVVLRTRDQKGALLVVESAFWSLAAMFASVGLARLVDYLGGGDEITVSLAALVVWVSAANQLYRAKHGARMFRIVRLVLAWIFGILGTVLMLVELIIFNPVWGLEAKSVIGPILLNSLIIGYGGLACLFGFIAWSMTHLKLRTRKFYAGLATLYAVIFAALEIRHIWWGGDMEDYQGVFDEELYSYTIAMLLSSAALLFYAFSRRNLMLRRFAMIGIGLTIAKVFLIDMSGLAGLIRVASFLGLGLSLAALAWINGNMTRQWDRSPNQNDNT</sequence>
<gene>
    <name evidence="2" type="ORF">RC74_09060</name>
</gene>
<feature type="transmembrane region" description="Helical" evidence="1">
    <location>
        <begin position="141"/>
        <end position="161"/>
    </location>
</feature>
<evidence type="ECO:0000313" key="2">
    <source>
        <dbReference type="EMBL" id="AML51382.1"/>
    </source>
</evidence>